<proteinExistence type="predicted"/>
<feature type="region of interest" description="Disordered" evidence="1">
    <location>
        <begin position="1"/>
        <end position="31"/>
    </location>
</feature>
<evidence type="ECO:0000256" key="1">
    <source>
        <dbReference type="SAM" id="MobiDB-lite"/>
    </source>
</evidence>
<comment type="caution">
    <text evidence="3">The sequence shown here is derived from an EMBL/GenBank/DDBJ whole genome shotgun (WGS) entry which is preliminary data.</text>
</comment>
<keyword evidence="3" id="KW-0489">Methyltransferase</keyword>
<dbReference type="InterPro" id="IPR016024">
    <property type="entry name" value="ARM-type_fold"/>
</dbReference>
<dbReference type="GO" id="GO:0032259">
    <property type="term" value="P:methylation"/>
    <property type="evidence" value="ECO:0007669"/>
    <property type="project" value="UniProtKB-KW"/>
</dbReference>
<keyword evidence="4" id="KW-1185">Reference proteome</keyword>
<evidence type="ECO:0000313" key="2">
    <source>
        <dbReference type="EMBL" id="KAL0480825.1"/>
    </source>
</evidence>
<evidence type="ECO:0000313" key="4">
    <source>
        <dbReference type="Proteomes" id="UP001431209"/>
    </source>
</evidence>
<dbReference type="Proteomes" id="UP001431209">
    <property type="component" value="Unassembled WGS sequence"/>
</dbReference>
<dbReference type="SUPFAM" id="SSF48371">
    <property type="entry name" value="ARM repeat"/>
    <property type="match status" value="1"/>
</dbReference>
<protein>
    <submittedName>
        <fullName evidence="3">Ribosomal RNA large subunit methyltransferase H</fullName>
    </submittedName>
</protein>
<reference evidence="3 4" key="1">
    <citation type="submission" date="2024-03" db="EMBL/GenBank/DDBJ databases">
        <title>The Acrasis kona genome and developmental transcriptomes reveal deep origins of eukaryotic multicellular pathways.</title>
        <authorList>
            <person name="Sheikh S."/>
            <person name="Fu C.-J."/>
            <person name="Brown M.W."/>
            <person name="Baldauf S.L."/>
        </authorList>
    </citation>
    <scope>NUCLEOTIDE SEQUENCE [LARGE SCALE GENOMIC DNA]</scope>
    <source>
        <strain evidence="3 4">ATCC MYA-3509</strain>
    </source>
</reference>
<organism evidence="3 4">
    <name type="scientific">Acrasis kona</name>
    <dbReference type="NCBI Taxonomy" id="1008807"/>
    <lineage>
        <taxon>Eukaryota</taxon>
        <taxon>Discoba</taxon>
        <taxon>Heterolobosea</taxon>
        <taxon>Tetramitia</taxon>
        <taxon>Eutetramitia</taxon>
        <taxon>Acrasidae</taxon>
        <taxon>Acrasis</taxon>
    </lineage>
</organism>
<dbReference type="EMBL" id="JAOPGA020000691">
    <property type="protein sequence ID" value="KAL0480825.1"/>
    <property type="molecule type" value="Genomic_DNA"/>
</dbReference>
<sequence>MRRQYEFVFGDSESNDEEGLNQRQKRSANKKIKLMEKKDMYTLNEDDPKEMTGEEAARLIKHSKNNKGVEEILKEFSERWSDCGPLLHVVIGLLKDLPSNPSRCIGMWNDIEIPYMVLNCAVRMNSNLPTQDLFRLSSDAISRFVGHEELIISALEILKNIAEESKEMLEQQHTLKQVVVVMDAYPNVAIVQSLAIQLFCIASRISAPLRDYILKNCLFRVKRAFRFKSATVYSYTTHLYKNLFSECRQEMTQKIFELKLDLDIANMLILGINPTDVKAGADVLQNIVKLSSGESANFILTKLKQNCGEPGFAESVMSLLTALVNHQMRDGDIQRSLCITTLMDFKVANKGTEVEKKCMVMLDKYNKQ</sequence>
<keyword evidence="3" id="KW-0808">Transferase</keyword>
<dbReference type="AlphaFoldDB" id="A0AAW2ZQA3"/>
<evidence type="ECO:0000313" key="3">
    <source>
        <dbReference type="EMBL" id="KAL0490837.1"/>
    </source>
</evidence>
<gene>
    <name evidence="2" type="ORF">AKO1_002051</name>
    <name evidence="3" type="ORF">AKO1_009647</name>
</gene>
<name>A0AAW2ZQA3_9EUKA</name>
<dbReference type="GO" id="GO:0008168">
    <property type="term" value="F:methyltransferase activity"/>
    <property type="evidence" value="ECO:0007669"/>
    <property type="project" value="UniProtKB-KW"/>
</dbReference>
<accession>A0AAW2ZQA3</accession>
<dbReference type="EMBL" id="JAOPGA020001721">
    <property type="protein sequence ID" value="KAL0490837.1"/>
    <property type="molecule type" value="Genomic_DNA"/>
</dbReference>